<keyword evidence="2" id="KW-1185">Reference proteome</keyword>
<proteinExistence type="predicted"/>
<dbReference type="AlphaFoldDB" id="A0A395MBY8"/>
<dbReference type="EMBL" id="PXXK01000356">
    <property type="protein sequence ID" value="RFN45336.1"/>
    <property type="molecule type" value="Genomic_DNA"/>
</dbReference>
<organism evidence="1 2">
    <name type="scientific">Fusarium flagelliforme</name>
    <dbReference type="NCBI Taxonomy" id="2675880"/>
    <lineage>
        <taxon>Eukaryota</taxon>
        <taxon>Fungi</taxon>
        <taxon>Dikarya</taxon>
        <taxon>Ascomycota</taxon>
        <taxon>Pezizomycotina</taxon>
        <taxon>Sordariomycetes</taxon>
        <taxon>Hypocreomycetidae</taxon>
        <taxon>Hypocreales</taxon>
        <taxon>Nectriaceae</taxon>
        <taxon>Fusarium</taxon>
        <taxon>Fusarium incarnatum-equiseti species complex</taxon>
    </lineage>
</organism>
<gene>
    <name evidence="1" type="ORF">FIE12Z_10401</name>
</gene>
<name>A0A395MBY8_9HYPO</name>
<evidence type="ECO:0000313" key="1">
    <source>
        <dbReference type="EMBL" id="RFN45336.1"/>
    </source>
</evidence>
<comment type="caution">
    <text evidence="1">The sequence shown here is derived from an EMBL/GenBank/DDBJ whole genome shotgun (WGS) entry which is preliminary data.</text>
</comment>
<protein>
    <submittedName>
        <fullName evidence="1">Uncharacterized protein</fullName>
    </submittedName>
</protein>
<evidence type="ECO:0000313" key="2">
    <source>
        <dbReference type="Proteomes" id="UP000265631"/>
    </source>
</evidence>
<dbReference type="Proteomes" id="UP000265631">
    <property type="component" value="Unassembled WGS sequence"/>
</dbReference>
<sequence length="130" mass="14794">MRNAKKLLESFIDEIPATRLENFPPSSASNPIYSNVHFRLDMQGITSDGKFNLQVQVNKQTTCSTLKIAGAATVAGPVLVDPEDPITPEEVRKKFHNAKRYSRLRLMVKDHDRTRTDDKRFGLTTQYWDG</sequence>
<reference evidence="1 2" key="1">
    <citation type="journal article" date="2018" name="PLoS Pathog.">
        <title>Evolution of structural diversity of trichothecenes, a family of toxins produced by plant pathogenic and entomopathogenic fungi.</title>
        <authorList>
            <person name="Proctor R.H."/>
            <person name="McCormick S.P."/>
            <person name="Kim H.S."/>
            <person name="Cardoza R.E."/>
            <person name="Stanley A.M."/>
            <person name="Lindo L."/>
            <person name="Kelly A."/>
            <person name="Brown D.W."/>
            <person name="Lee T."/>
            <person name="Vaughan M.M."/>
            <person name="Alexander N.J."/>
            <person name="Busman M."/>
            <person name="Gutierrez S."/>
        </authorList>
    </citation>
    <scope>NUCLEOTIDE SEQUENCE [LARGE SCALE GENOMIC DNA]</scope>
    <source>
        <strain evidence="1 2">NRRL 13405</strain>
    </source>
</reference>
<accession>A0A395MBY8</accession>